<dbReference type="AlphaFoldDB" id="W5TCW9"/>
<gene>
    <name evidence="2" type="ORF">NONO_c22210</name>
</gene>
<dbReference type="InterPro" id="IPR001932">
    <property type="entry name" value="PPM-type_phosphatase-like_dom"/>
</dbReference>
<feature type="domain" description="PPM-type phosphatase" evidence="1">
    <location>
        <begin position="64"/>
        <end position="264"/>
    </location>
</feature>
<dbReference type="eggNOG" id="COG0631">
    <property type="taxonomic scope" value="Bacteria"/>
</dbReference>
<dbReference type="STRING" id="1415166.NONO_c22210"/>
<dbReference type="Proteomes" id="UP000019150">
    <property type="component" value="Chromosome"/>
</dbReference>
<dbReference type="SUPFAM" id="SSF81606">
    <property type="entry name" value="PP2C-like"/>
    <property type="match status" value="1"/>
</dbReference>
<dbReference type="PATRIC" id="fig|1415166.3.peg.2261"/>
<proteinExistence type="predicted"/>
<dbReference type="KEGG" id="nno:NONO_c22210"/>
<dbReference type="InterPro" id="IPR036457">
    <property type="entry name" value="PPM-type-like_dom_sf"/>
</dbReference>
<dbReference type="Gene3D" id="3.60.40.10">
    <property type="entry name" value="PPM-type phosphatase domain"/>
    <property type="match status" value="1"/>
</dbReference>
<evidence type="ECO:0000313" key="3">
    <source>
        <dbReference type="Proteomes" id="UP000019150"/>
    </source>
</evidence>
<accession>W5TCW9</accession>
<protein>
    <recommendedName>
        <fullName evidence="1">PPM-type phosphatase domain-containing protein</fullName>
    </recommendedName>
</protein>
<dbReference type="OrthoDB" id="3512300at2"/>
<sequence>MTHSGERPVRDFSFNETASAAPRVGELSIPPAPRLAAGPAALPAERADAGLLAGRWIAAASVAGRAHTAQGTSAQDSYRIAACDDGSAIVVVVCDGLGSHPATSQVGAEMLARFACAHAQPITADQAAEAGAEILADPIRRACDSLERWRRTTAPDVTSDELRCTALLCRIPADGAGPALFARAGDCEAFVLRNGRYDTVFQAPEPGPANVVRQALPHPDPPSLLRFARSDAEDDRILILTSDGVANDIFDSPTVRNWLAERWADPCGTAWMLDSLRYRTPGSHDDRTAVVIWPPTGIG</sequence>
<organism evidence="2 3">
    <name type="scientific">Nocardia nova SH22a</name>
    <dbReference type="NCBI Taxonomy" id="1415166"/>
    <lineage>
        <taxon>Bacteria</taxon>
        <taxon>Bacillati</taxon>
        <taxon>Actinomycetota</taxon>
        <taxon>Actinomycetes</taxon>
        <taxon>Mycobacteriales</taxon>
        <taxon>Nocardiaceae</taxon>
        <taxon>Nocardia</taxon>
    </lineage>
</organism>
<keyword evidence="3" id="KW-1185">Reference proteome</keyword>
<dbReference type="RefSeq" id="WP_025348500.1">
    <property type="nucleotide sequence ID" value="NZ_CP006850.1"/>
</dbReference>
<evidence type="ECO:0000313" key="2">
    <source>
        <dbReference type="EMBL" id="AHH17019.1"/>
    </source>
</evidence>
<dbReference type="HOGENOM" id="CLU_930110_0_0_11"/>
<dbReference type="EMBL" id="CP006850">
    <property type="protein sequence ID" value="AHH17019.1"/>
    <property type="molecule type" value="Genomic_DNA"/>
</dbReference>
<dbReference type="Pfam" id="PF13672">
    <property type="entry name" value="PP2C_2"/>
    <property type="match status" value="1"/>
</dbReference>
<reference evidence="2 3" key="1">
    <citation type="journal article" date="2014" name="Appl. Environ. Microbiol.">
        <title>Insights into the Microbial Degradation of Rubber and Gutta-Percha by Analysis of the Complete Genome of Nocardia nova SH22a.</title>
        <authorList>
            <person name="Luo Q."/>
            <person name="Hiessl S."/>
            <person name="Poehlein A."/>
            <person name="Daniel R."/>
            <person name="Steinbuchel A."/>
        </authorList>
    </citation>
    <scope>NUCLEOTIDE SEQUENCE [LARGE SCALE GENOMIC DNA]</scope>
    <source>
        <strain evidence="2">SH22a</strain>
    </source>
</reference>
<name>W5TCW9_9NOCA</name>
<evidence type="ECO:0000259" key="1">
    <source>
        <dbReference type="Pfam" id="PF13672"/>
    </source>
</evidence>